<proteinExistence type="predicted"/>
<dbReference type="PANTHER" id="PTHR37836:SF3">
    <property type="entry name" value="ENDOGLUCANASE"/>
    <property type="match status" value="1"/>
</dbReference>
<protein>
    <submittedName>
        <fullName evidence="4">Putative endoglucanase</fullName>
    </submittedName>
</protein>
<name>A0A5C5XXE1_9PLAN</name>
<dbReference type="Pfam" id="PF16586">
    <property type="entry name" value="DUF5060"/>
    <property type="match status" value="1"/>
</dbReference>
<dbReference type="AlphaFoldDB" id="A0A5C5XXE1"/>
<feature type="domain" description="Apiosidase-like catalytic" evidence="2">
    <location>
        <begin position="142"/>
        <end position="466"/>
    </location>
</feature>
<dbReference type="SUPFAM" id="SSF51445">
    <property type="entry name" value="(Trans)glycosidases"/>
    <property type="match status" value="2"/>
</dbReference>
<reference evidence="4 5" key="1">
    <citation type="submission" date="2019-02" db="EMBL/GenBank/DDBJ databases">
        <title>Deep-cultivation of Planctomycetes and their phenomic and genomic characterization uncovers novel biology.</title>
        <authorList>
            <person name="Wiegand S."/>
            <person name="Jogler M."/>
            <person name="Boedeker C."/>
            <person name="Pinto D."/>
            <person name="Vollmers J."/>
            <person name="Rivas-Marin E."/>
            <person name="Kohn T."/>
            <person name="Peeters S.H."/>
            <person name="Heuer A."/>
            <person name="Rast P."/>
            <person name="Oberbeckmann S."/>
            <person name="Bunk B."/>
            <person name="Jeske O."/>
            <person name="Meyerdierks A."/>
            <person name="Storesund J.E."/>
            <person name="Kallscheuer N."/>
            <person name="Luecker S."/>
            <person name="Lage O.M."/>
            <person name="Pohl T."/>
            <person name="Merkel B.J."/>
            <person name="Hornburger P."/>
            <person name="Mueller R.-W."/>
            <person name="Bruemmer F."/>
            <person name="Labrenz M."/>
            <person name="Spormann A.M."/>
            <person name="Op Den Camp H."/>
            <person name="Overmann J."/>
            <person name="Amann R."/>
            <person name="Jetten M.S.M."/>
            <person name="Mascher T."/>
            <person name="Medema M.H."/>
            <person name="Devos D.P."/>
            <person name="Kaster A.-K."/>
            <person name="Ovreas L."/>
            <person name="Rohde M."/>
            <person name="Galperin M.Y."/>
            <person name="Jogler C."/>
        </authorList>
    </citation>
    <scope>NUCLEOTIDE SEQUENCE [LARGE SCALE GENOMIC DNA]</scope>
    <source>
        <strain evidence="4 5">Pan14r</strain>
    </source>
</reference>
<organism evidence="4 5">
    <name type="scientific">Crateriforma conspicua</name>
    <dbReference type="NCBI Taxonomy" id="2527996"/>
    <lineage>
        <taxon>Bacteria</taxon>
        <taxon>Pseudomonadati</taxon>
        <taxon>Planctomycetota</taxon>
        <taxon>Planctomycetia</taxon>
        <taxon>Planctomycetales</taxon>
        <taxon>Planctomycetaceae</taxon>
        <taxon>Crateriforma</taxon>
    </lineage>
</organism>
<dbReference type="EMBL" id="SJPL01000001">
    <property type="protein sequence ID" value="TWT68076.1"/>
    <property type="molecule type" value="Genomic_DNA"/>
</dbReference>
<dbReference type="InterPro" id="IPR017853">
    <property type="entry name" value="GH"/>
</dbReference>
<dbReference type="Pfam" id="PF13204">
    <property type="entry name" value="Apiosidase"/>
    <property type="match status" value="1"/>
</dbReference>
<comment type="caution">
    <text evidence="4">The sequence shown here is derived from an EMBL/GenBank/DDBJ whole genome shotgun (WGS) entry which is preliminary data.</text>
</comment>
<evidence type="ECO:0000313" key="5">
    <source>
        <dbReference type="Proteomes" id="UP000317238"/>
    </source>
</evidence>
<dbReference type="InterPro" id="IPR013783">
    <property type="entry name" value="Ig-like_fold"/>
</dbReference>
<gene>
    <name evidence="4" type="ORF">Pan14r_03140</name>
</gene>
<evidence type="ECO:0000259" key="3">
    <source>
        <dbReference type="Pfam" id="PF16586"/>
    </source>
</evidence>
<accession>A0A5C5XXE1</accession>
<dbReference type="InterPro" id="IPR025277">
    <property type="entry name" value="Apiosidase-like_cat_dom"/>
</dbReference>
<dbReference type="RefSeq" id="WP_146438112.1">
    <property type="nucleotide sequence ID" value="NZ_SJPL01000001.1"/>
</dbReference>
<sequence length="551" mass="61300" precursor="true">MNRVLQIRPALASVFLVCVCTCGVADAMSVVSAAKDAPQWQECEIEFSATGRYDNAYIDCKAWVDFVHDDGTKIRRPMFWDGGQTFRVRFASTKSSGTWKWTSGSDPVDDGLHDLSGELTARPTGVAETIFQRHGFWSIPAGERNLVHSDGKSCFLCADTAWALPWRATVDQAVRYADDRAEKGFNAALLMTVMPDSNTTGPRSRTEDKGFAVGFEDLPKGQLRELNAEYFQYFDSLVDALVQRGIAPVYQPVFHGYGWKGGGTAGNKVSADDYARYCRYLVARYGARPAIWLIGGDGPAVNPTVVEQLDQSGQEIERWDAYRQPTGIHYSPHAWNRTHQDKTWLDFQWCQTGHNGEHVPERVADMWRNLPVKAVANGEPTYENIGETGKGAGWWQGHEAICNVTAGGTMGVVYGAASLWNWVLHPDEPGHEVWCTAPGAGWEEALEFEGSRYPGVLAKIMNQYPIRGMQPDWTCTYGRRGLLIPDKLFVLYLPTGGRTAIVSTEVPNAYRVYDLKTGQVVDKGRLPDDRRRSIDVGVTDQPRLVVFHSEG</sequence>
<feature type="chain" id="PRO_5023051337" evidence="1">
    <location>
        <begin position="28"/>
        <end position="551"/>
    </location>
</feature>
<feature type="domain" description="DUF5060" evidence="3">
    <location>
        <begin position="38"/>
        <end position="105"/>
    </location>
</feature>
<feature type="signal peptide" evidence="1">
    <location>
        <begin position="1"/>
        <end position="27"/>
    </location>
</feature>
<evidence type="ECO:0000259" key="2">
    <source>
        <dbReference type="Pfam" id="PF13204"/>
    </source>
</evidence>
<dbReference type="OrthoDB" id="59486at2"/>
<dbReference type="Gene3D" id="3.20.20.80">
    <property type="entry name" value="Glycosidases"/>
    <property type="match status" value="1"/>
</dbReference>
<evidence type="ECO:0000256" key="1">
    <source>
        <dbReference type="SAM" id="SignalP"/>
    </source>
</evidence>
<dbReference type="Gene3D" id="2.60.40.10">
    <property type="entry name" value="Immunoglobulins"/>
    <property type="match status" value="1"/>
</dbReference>
<keyword evidence="1" id="KW-0732">Signal</keyword>
<dbReference type="Proteomes" id="UP000317238">
    <property type="component" value="Unassembled WGS sequence"/>
</dbReference>
<dbReference type="InterPro" id="IPR032260">
    <property type="entry name" value="DUF5060"/>
</dbReference>
<dbReference type="PANTHER" id="PTHR37836">
    <property type="entry name" value="LMO1036 PROTEIN"/>
    <property type="match status" value="1"/>
</dbReference>
<keyword evidence="5" id="KW-1185">Reference proteome</keyword>
<evidence type="ECO:0000313" key="4">
    <source>
        <dbReference type="EMBL" id="TWT68076.1"/>
    </source>
</evidence>